<evidence type="ECO:0000313" key="3">
    <source>
        <dbReference type="EMBL" id="KAK5996531.1"/>
    </source>
</evidence>
<sequence length="558" mass="61697">MVCHVRTDRGHKEQEEADKLQLHRRTHTRRHSDAVSRSIPCQSPSIAFASPPEIYSSSLPQSGSLSSLLSSNHSVPSSFPPLDTSALLTDFWAPDFDELASTPTFYDASVGALENNTEILPNTCAAGITPLYSSTKALDFSSAARVTPSEEREIELMMQFLGEDFAKQHPSYQSSAMTERSWLMCIFKRSSTFFYASLGTSAYLNFLRAPEHDGRRTASFREYDRYRDIATKGHLGLLEATRQECLQPPADFMLGETIICSVQLAILESLGENYNATLSHLDSASLALVKYCEIVSLTGASHPPSETQIGAAFHPQPSILPAASVMERRALEFFTCTLIWMHILHCSTQQAMPLATSLYRRLLSANSPFGSFVEIVGLEGWVLVALMDAIDVSVWKREQEAKNRLSMRELISKTDAIVSSISKRVQQSDHVQTHVFAHAITIHIHTITSGHLPAVPEIQQTLDKAIPLWQELSPSLDNLKRLSWAFCVSASLASGAQRVVFDKVLSDAASTDPLSRTVVCLRALVDECWKILDAGAPSCNWETVMRKLGHSVHGTLFV</sequence>
<dbReference type="Pfam" id="PF11951">
    <property type="entry name" value="Fungal_trans_2"/>
    <property type="match status" value="1"/>
</dbReference>
<reference evidence="3 4" key="1">
    <citation type="submission" date="2024-01" db="EMBL/GenBank/DDBJ databases">
        <title>Complete genome of Cladobotryum mycophilum ATHUM6906.</title>
        <authorList>
            <person name="Christinaki A.C."/>
            <person name="Myridakis A.I."/>
            <person name="Kouvelis V.N."/>
        </authorList>
    </citation>
    <scope>NUCLEOTIDE SEQUENCE [LARGE SCALE GENOMIC DNA]</scope>
    <source>
        <strain evidence="3 4">ATHUM6906</strain>
    </source>
</reference>
<accession>A0ABR0SXS6</accession>
<feature type="region of interest" description="Disordered" evidence="2">
    <location>
        <begin position="1"/>
        <end position="38"/>
    </location>
</feature>
<name>A0ABR0SXS6_9HYPO</name>
<keyword evidence="1" id="KW-0539">Nucleus</keyword>
<evidence type="ECO:0000256" key="1">
    <source>
        <dbReference type="ARBA" id="ARBA00023242"/>
    </source>
</evidence>
<protein>
    <submittedName>
        <fullName evidence="3">Ustiloxin B cluster transcription factor ustR</fullName>
    </submittedName>
</protein>
<feature type="compositionally biased region" description="Basic and acidic residues" evidence="2">
    <location>
        <begin position="1"/>
        <end position="21"/>
    </location>
</feature>
<evidence type="ECO:0000256" key="2">
    <source>
        <dbReference type="SAM" id="MobiDB-lite"/>
    </source>
</evidence>
<dbReference type="InterPro" id="IPR021858">
    <property type="entry name" value="Fun_TF"/>
</dbReference>
<organism evidence="3 4">
    <name type="scientific">Cladobotryum mycophilum</name>
    <dbReference type="NCBI Taxonomy" id="491253"/>
    <lineage>
        <taxon>Eukaryota</taxon>
        <taxon>Fungi</taxon>
        <taxon>Dikarya</taxon>
        <taxon>Ascomycota</taxon>
        <taxon>Pezizomycotina</taxon>
        <taxon>Sordariomycetes</taxon>
        <taxon>Hypocreomycetidae</taxon>
        <taxon>Hypocreales</taxon>
        <taxon>Hypocreaceae</taxon>
        <taxon>Cladobotryum</taxon>
    </lineage>
</organism>
<evidence type="ECO:0000313" key="4">
    <source>
        <dbReference type="Proteomes" id="UP001338125"/>
    </source>
</evidence>
<proteinExistence type="predicted"/>
<comment type="caution">
    <text evidence="3">The sequence shown here is derived from an EMBL/GenBank/DDBJ whole genome shotgun (WGS) entry which is preliminary data.</text>
</comment>
<dbReference type="Proteomes" id="UP001338125">
    <property type="component" value="Unassembled WGS sequence"/>
</dbReference>
<gene>
    <name evidence="3" type="ORF">PT974_01866</name>
</gene>
<dbReference type="EMBL" id="JAVFKD010000002">
    <property type="protein sequence ID" value="KAK5996531.1"/>
    <property type="molecule type" value="Genomic_DNA"/>
</dbReference>
<keyword evidence="4" id="KW-1185">Reference proteome</keyword>